<dbReference type="RefSeq" id="WP_231977897.1">
    <property type="nucleotide sequence ID" value="NZ_LT629709.1"/>
</dbReference>
<reference evidence="1 2" key="1">
    <citation type="submission" date="2016-10" db="EMBL/GenBank/DDBJ databases">
        <authorList>
            <person name="de Groot N.N."/>
        </authorList>
    </citation>
    <scope>NUCLEOTIDE SEQUENCE [LARGE SCALE GENOMIC DNA]</scope>
    <source>
        <strain evidence="1 2">BS3776</strain>
    </source>
</reference>
<gene>
    <name evidence="1" type="ORF">SAMN04490202_0322</name>
</gene>
<protein>
    <submittedName>
        <fullName evidence="1">Uncharacterized protein</fullName>
    </submittedName>
</protein>
<dbReference type="Proteomes" id="UP000198549">
    <property type="component" value="Chromosome I"/>
</dbReference>
<accession>A0A1H0I170</accession>
<sequence length="55" mass="5621">MPLQLPDIVKTYFAHNKGGDAAQLASGFSPGATVGDERKTYEGIAAINGGECVPG</sequence>
<name>A0A1H0I170_PSERE</name>
<evidence type="ECO:0000313" key="2">
    <source>
        <dbReference type="Proteomes" id="UP000198549"/>
    </source>
</evidence>
<evidence type="ECO:0000313" key="1">
    <source>
        <dbReference type="EMBL" id="SDO25218.1"/>
    </source>
</evidence>
<dbReference type="AlphaFoldDB" id="A0A1H0I170"/>
<dbReference type="EMBL" id="LT629709">
    <property type="protein sequence ID" value="SDO25218.1"/>
    <property type="molecule type" value="Genomic_DNA"/>
</dbReference>
<proteinExistence type="predicted"/>
<organism evidence="1 2">
    <name type="scientific">Pseudomonas reinekei</name>
    <dbReference type="NCBI Taxonomy" id="395598"/>
    <lineage>
        <taxon>Bacteria</taxon>
        <taxon>Pseudomonadati</taxon>
        <taxon>Pseudomonadota</taxon>
        <taxon>Gammaproteobacteria</taxon>
        <taxon>Pseudomonadales</taxon>
        <taxon>Pseudomonadaceae</taxon>
        <taxon>Pseudomonas</taxon>
    </lineage>
</organism>
<dbReference type="Gene3D" id="3.10.450.50">
    <property type="match status" value="1"/>
</dbReference>